<evidence type="ECO:0000259" key="2">
    <source>
        <dbReference type="Pfam" id="PF17761"/>
    </source>
</evidence>
<dbReference type="PANTHER" id="PTHR30547:SF0">
    <property type="entry name" value="BLR8175 PROTEIN"/>
    <property type="match status" value="1"/>
</dbReference>
<organism evidence="3 4">
    <name type="scientific">Lentisphaera araneosa HTCC2155</name>
    <dbReference type="NCBI Taxonomy" id="313628"/>
    <lineage>
        <taxon>Bacteria</taxon>
        <taxon>Pseudomonadati</taxon>
        <taxon>Lentisphaerota</taxon>
        <taxon>Lentisphaeria</taxon>
        <taxon>Lentisphaerales</taxon>
        <taxon>Lentisphaeraceae</taxon>
        <taxon>Lentisphaera</taxon>
    </lineage>
</organism>
<sequence length="171" mass="19769">MDPDLFNLSGLEEPQSEESKSENSEISMAELLEQLYEDISSMVNNEETDSQSVEVAWFTGEKVRKVLGFIQGSPKAPEAFKELMKHLEEITKGKVTPDNTLDYVRFAETFPDIQIVSRLSEQLKLEHFLLISALDDDLHRVFYSEKCFTDQWTCEELTKAIKDQLFESEYK</sequence>
<feature type="region of interest" description="Disordered" evidence="1">
    <location>
        <begin position="1"/>
        <end position="26"/>
    </location>
</feature>
<dbReference type="RefSeq" id="WP_007279095.1">
    <property type="nucleotide sequence ID" value="NZ_ABCK01000011.1"/>
</dbReference>
<dbReference type="Pfam" id="PF17761">
    <property type="entry name" value="DUF1016_N"/>
    <property type="match status" value="1"/>
</dbReference>
<dbReference type="AlphaFoldDB" id="A6DMJ7"/>
<dbReference type="InterPro" id="IPR041527">
    <property type="entry name" value="YhcG_N"/>
</dbReference>
<feature type="domain" description="YhcG N-terminal" evidence="2">
    <location>
        <begin position="49"/>
        <end position="167"/>
    </location>
</feature>
<proteinExistence type="predicted"/>
<gene>
    <name evidence="3" type="ORF">LNTAR_15997</name>
</gene>
<accession>A6DMJ7</accession>
<dbReference type="OrthoDB" id="9801263at2"/>
<name>A6DMJ7_9BACT</name>
<reference evidence="3 4" key="1">
    <citation type="journal article" date="2010" name="J. Bacteriol.">
        <title>Genome sequence of Lentisphaera araneosa HTCC2155T, the type species of the order Lentisphaerales in the phylum Lentisphaerae.</title>
        <authorList>
            <person name="Thrash J.C."/>
            <person name="Cho J.C."/>
            <person name="Vergin K.L."/>
            <person name="Morris R.M."/>
            <person name="Giovannoni S.J."/>
        </authorList>
    </citation>
    <scope>NUCLEOTIDE SEQUENCE [LARGE SCALE GENOMIC DNA]</scope>
    <source>
        <strain evidence="3 4">HTCC2155</strain>
    </source>
</reference>
<dbReference type="eggNOG" id="COG4804">
    <property type="taxonomic scope" value="Bacteria"/>
</dbReference>
<dbReference type="PANTHER" id="PTHR30547">
    <property type="entry name" value="UNCHARACTERIZED PROTEIN YHCG-RELATED"/>
    <property type="match status" value="1"/>
</dbReference>
<dbReference type="EMBL" id="ABCK01000011">
    <property type="protein sequence ID" value="EDM27187.1"/>
    <property type="molecule type" value="Genomic_DNA"/>
</dbReference>
<dbReference type="InterPro" id="IPR053148">
    <property type="entry name" value="PD-DEXK-like_domain"/>
</dbReference>
<dbReference type="Proteomes" id="UP000004947">
    <property type="component" value="Unassembled WGS sequence"/>
</dbReference>
<evidence type="ECO:0000256" key="1">
    <source>
        <dbReference type="SAM" id="MobiDB-lite"/>
    </source>
</evidence>
<keyword evidence="4" id="KW-1185">Reference proteome</keyword>
<evidence type="ECO:0000313" key="4">
    <source>
        <dbReference type="Proteomes" id="UP000004947"/>
    </source>
</evidence>
<protein>
    <recommendedName>
        <fullName evidence="2">YhcG N-terminal domain-containing protein</fullName>
    </recommendedName>
</protein>
<comment type="caution">
    <text evidence="3">The sequence shown here is derived from an EMBL/GenBank/DDBJ whole genome shotgun (WGS) entry which is preliminary data.</text>
</comment>
<evidence type="ECO:0000313" key="3">
    <source>
        <dbReference type="EMBL" id="EDM27187.1"/>
    </source>
</evidence>
<dbReference type="STRING" id="313628.LNTAR_15997"/>